<reference evidence="2 3" key="1">
    <citation type="submission" date="2016-11" db="EMBL/GenBank/DDBJ databases">
        <title>Trade-off between light-utilization and light-protection in marine flavobacteria.</title>
        <authorList>
            <person name="Kumagai Y."/>
        </authorList>
    </citation>
    <scope>NUCLEOTIDE SEQUENCE [LARGE SCALE GENOMIC DNA]</scope>
    <source>
        <strain evidence="2 3">JCM 13191</strain>
    </source>
</reference>
<dbReference type="EMBL" id="CP019344">
    <property type="protein sequence ID" value="ARN77664.1"/>
    <property type="molecule type" value="Genomic_DNA"/>
</dbReference>
<name>A0A1W6MJ71_9FLAO</name>
<dbReference type="InterPro" id="IPR014710">
    <property type="entry name" value="RmlC-like_jellyroll"/>
</dbReference>
<dbReference type="InterPro" id="IPR013096">
    <property type="entry name" value="Cupin_2"/>
</dbReference>
<dbReference type="RefSeq" id="WP_085766464.1">
    <property type="nucleotide sequence ID" value="NZ_CP019344.1"/>
</dbReference>
<evidence type="ECO:0000259" key="1">
    <source>
        <dbReference type="Pfam" id="PF07883"/>
    </source>
</evidence>
<dbReference type="OrthoDB" id="72027at2"/>
<keyword evidence="3" id="KW-1185">Reference proteome</keyword>
<dbReference type="Proteomes" id="UP000193431">
    <property type="component" value="Chromosome"/>
</dbReference>
<feature type="domain" description="Cupin type-2" evidence="1">
    <location>
        <begin position="31"/>
        <end position="92"/>
    </location>
</feature>
<dbReference type="STRING" id="331648.BST97_06450"/>
<gene>
    <name evidence="2" type="ORF">BST97_06450</name>
</gene>
<dbReference type="PANTHER" id="PTHR36440">
    <property type="entry name" value="PUTATIVE (AFU_ORTHOLOGUE AFUA_8G07350)-RELATED"/>
    <property type="match status" value="1"/>
</dbReference>
<dbReference type="Gene3D" id="2.60.120.10">
    <property type="entry name" value="Jelly Rolls"/>
    <property type="match status" value="1"/>
</dbReference>
<dbReference type="Pfam" id="PF07883">
    <property type="entry name" value="Cupin_2"/>
    <property type="match status" value="1"/>
</dbReference>
<organism evidence="2 3">
    <name type="scientific">Nonlabens spongiae</name>
    <dbReference type="NCBI Taxonomy" id="331648"/>
    <lineage>
        <taxon>Bacteria</taxon>
        <taxon>Pseudomonadati</taxon>
        <taxon>Bacteroidota</taxon>
        <taxon>Flavobacteriia</taxon>
        <taxon>Flavobacteriales</taxon>
        <taxon>Flavobacteriaceae</taxon>
        <taxon>Nonlabens</taxon>
    </lineage>
</organism>
<dbReference type="SUPFAM" id="SSF51182">
    <property type="entry name" value="RmlC-like cupins"/>
    <property type="match status" value="1"/>
</dbReference>
<dbReference type="PANTHER" id="PTHR36440:SF1">
    <property type="entry name" value="PUTATIVE (AFU_ORTHOLOGUE AFUA_8G07350)-RELATED"/>
    <property type="match status" value="1"/>
</dbReference>
<accession>A0A1W6MJ71</accession>
<dbReference type="AlphaFoldDB" id="A0A1W6MJ71"/>
<protein>
    <submittedName>
        <fullName evidence="2">Cupin</fullName>
    </submittedName>
</protein>
<evidence type="ECO:0000313" key="2">
    <source>
        <dbReference type="EMBL" id="ARN77664.1"/>
    </source>
</evidence>
<evidence type="ECO:0000313" key="3">
    <source>
        <dbReference type="Proteomes" id="UP000193431"/>
    </source>
</evidence>
<dbReference type="InterPro" id="IPR011051">
    <property type="entry name" value="RmlC_Cupin_sf"/>
</dbReference>
<sequence length="182" mass="20759">MQRIYLNPITKEKATILRTSQETNGAYTLIEVELQPGGGNPIHYHKHFTEHFFPKQGELGVHFKGRELLLNPGEDFKVPIVDLHRFYNPTDHAIIFQARLEPGQPGFEKFMAVLFGLVSDGKTFTSNQIPYNPLYAALLLKWGDTHVDSLAFKTLSPLINLAVVIAKWLDIDKALEKRYVRD</sequence>
<proteinExistence type="predicted"/>
<dbReference type="InterPro" id="IPR053146">
    <property type="entry name" value="QDO-like"/>
</dbReference>